<reference evidence="2 3" key="1">
    <citation type="submission" date="2015-07" db="EMBL/GenBank/DDBJ databases">
        <authorList>
            <person name="Noorani M."/>
        </authorList>
    </citation>
    <scope>NUCLEOTIDE SEQUENCE [LARGE SCALE GENOMIC DNA]</scope>
    <source>
        <strain evidence="2 3">NRRL B-24567</strain>
    </source>
</reference>
<evidence type="ECO:0000313" key="2">
    <source>
        <dbReference type="EMBL" id="KOT37262.1"/>
    </source>
</evidence>
<dbReference type="AlphaFoldDB" id="A0A0M8QQN6"/>
<keyword evidence="3" id="KW-1185">Reference proteome</keyword>
<accession>A0A0M8QQN6</accession>
<organism evidence="2 3">
    <name type="scientific">Streptomyces caelestis</name>
    <dbReference type="NCBI Taxonomy" id="36816"/>
    <lineage>
        <taxon>Bacteria</taxon>
        <taxon>Bacillati</taxon>
        <taxon>Actinomycetota</taxon>
        <taxon>Actinomycetes</taxon>
        <taxon>Kitasatosporales</taxon>
        <taxon>Streptomycetaceae</taxon>
        <taxon>Streptomyces</taxon>
    </lineage>
</organism>
<evidence type="ECO:0000313" key="3">
    <source>
        <dbReference type="Proteomes" id="UP000037773"/>
    </source>
</evidence>
<protein>
    <submittedName>
        <fullName evidence="2">Uncharacterized protein</fullName>
    </submittedName>
</protein>
<dbReference type="Proteomes" id="UP000037773">
    <property type="component" value="Unassembled WGS sequence"/>
</dbReference>
<dbReference type="EMBL" id="LGCN01000199">
    <property type="protein sequence ID" value="KOT37262.1"/>
    <property type="molecule type" value="Genomic_DNA"/>
</dbReference>
<proteinExistence type="predicted"/>
<comment type="caution">
    <text evidence="2">The sequence shown here is derived from an EMBL/GenBank/DDBJ whole genome shotgun (WGS) entry which is preliminary data.</text>
</comment>
<feature type="region of interest" description="Disordered" evidence="1">
    <location>
        <begin position="69"/>
        <end position="88"/>
    </location>
</feature>
<sequence>MPRTVRVCAGRRVEGAVARDDGRVLVARLEAVPLPHADHLLPTAVRPEPDARLVRPAVRRLAHGFPAGGAFLHGPGEQPAGGFAAPVREADGGLRGRAAMEPGRTARRYRGAGFRAAVSTGRTGLRAGP</sequence>
<name>A0A0M8QQN6_9ACTN</name>
<gene>
    <name evidence="2" type="ORF">ADK41_20585</name>
</gene>
<evidence type="ECO:0000256" key="1">
    <source>
        <dbReference type="SAM" id="MobiDB-lite"/>
    </source>
</evidence>